<dbReference type="InterPro" id="IPR052979">
    <property type="entry name" value="Adenylate-forming_domain"/>
</dbReference>
<dbReference type="EMBL" id="WJXW01000006">
    <property type="protein sequence ID" value="KAF9735523.1"/>
    <property type="molecule type" value="Genomic_DNA"/>
</dbReference>
<evidence type="ECO:0000313" key="3">
    <source>
        <dbReference type="Proteomes" id="UP000756921"/>
    </source>
</evidence>
<proteinExistence type="predicted"/>
<dbReference type="PANTHER" id="PTHR33927">
    <property type="entry name" value="TRANSMEMBRANE PROTEIN"/>
    <property type="match status" value="1"/>
</dbReference>
<name>A0A9P6GI36_9PLEO</name>
<evidence type="ECO:0000256" key="1">
    <source>
        <dbReference type="SAM" id="Phobius"/>
    </source>
</evidence>
<keyword evidence="1" id="KW-0472">Membrane</keyword>
<keyword evidence="1" id="KW-0812">Transmembrane</keyword>
<dbReference type="Gene3D" id="3.40.50.80">
    <property type="entry name" value="Nucleotide-binding domain of ferredoxin-NADP reductase (FNR) module"/>
    <property type="match status" value="1"/>
</dbReference>
<organism evidence="2 3">
    <name type="scientific">Paraphaeosphaeria minitans</name>
    <dbReference type="NCBI Taxonomy" id="565426"/>
    <lineage>
        <taxon>Eukaryota</taxon>
        <taxon>Fungi</taxon>
        <taxon>Dikarya</taxon>
        <taxon>Ascomycota</taxon>
        <taxon>Pezizomycotina</taxon>
        <taxon>Dothideomycetes</taxon>
        <taxon>Pleosporomycetidae</taxon>
        <taxon>Pleosporales</taxon>
        <taxon>Massarineae</taxon>
        <taxon>Didymosphaeriaceae</taxon>
        <taxon>Paraphaeosphaeria</taxon>
    </lineage>
</organism>
<dbReference type="PANTHER" id="PTHR33927:SF5">
    <property type="entry name" value="ENZYME, PUTATIVE (AFU_ORTHOLOGUE AFUA_8G01222)-RELATED"/>
    <property type="match status" value="1"/>
</dbReference>
<protein>
    <submittedName>
        <fullName evidence="2">Nonribosomal peptide synthetase 12</fullName>
    </submittedName>
</protein>
<feature type="transmembrane region" description="Helical" evidence="1">
    <location>
        <begin position="207"/>
        <end position="226"/>
    </location>
</feature>
<dbReference type="SUPFAM" id="SSF52343">
    <property type="entry name" value="Ferredoxin reductase-like, C-terminal NADP-linked domain"/>
    <property type="match status" value="1"/>
</dbReference>
<feature type="transmembrane region" description="Helical" evidence="1">
    <location>
        <begin position="94"/>
        <end position="113"/>
    </location>
</feature>
<evidence type="ECO:0000313" key="2">
    <source>
        <dbReference type="EMBL" id="KAF9735523.1"/>
    </source>
</evidence>
<keyword evidence="3" id="KW-1185">Reference proteome</keyword>
<comment type="caution">
    <text evidence="2">The sequence shown here is derived from an EMBL/GenBank/DDBJ whole genome shotgun (WGS) entry which is preliminary data.</text>
</comment>
<dbReference type="Proteomes" id="UP000756921">
    <property type="component" value="Unassembled WGS sequence"/>
</dbReference>
<accession>A0A9P6GI36</accession>
<sequence length="513" mass="56879">MEANVVRKTVAGPPPDPESATRIQLHELLYQPSSSTLASSSSTSIEKNKIGFVIGEVEAGQAGQVREALELPKPWGNRFLRKLRYAWASSYRKTFAIIFTVNLSVFVALVATASNGRPKHRDIGTAASANLMAAILFRQENFLNILYEVFARAPHSWPLGIRKRLAKVFHYGGVHSGCGVAAVVWYILYTVEATLLVIEDKNTHGDILANMVTSWVLVTMFLVILAGAHPSFRKRYHDYFEAFHRFAGWTALVNFWIHNVFSAAITGRETGDTAGMALLKAPSFWAILISTACTLLSWSRLRLRKVYPEKLSNHATRLHFRYAGMPSFYGVKLSDRPLLEWHAFATIPDIDEDTGKPTGFSVVVSNAGDWTNKHIMASGERKLWIRGSPLHGLLYTSHLFKRIVLVATGSGIGPCLSLMHANSTPTRVYWSTRDPQKNYGDAVVNAVRKADPRAVIWNTSTQGRGTIVQRVYELAKESDAEAVFIISNPKVTDLVVFGLQSRGVPAYGAIFDS</sequence>
<feature type="transmembrane region" description="Helical" evidence="1">
    <location>
        <begin position="246"/>
        <end position="265"/>
    </location>
</feature>
<dbReference type="AlphaFoldDB" id="A0A9P6GI36"/>
<dbReference type="InterPro" id="IPR039261">
    <property type="entry name" value="FNR_nucleotide-bd"/>
</dbReference>
<keyword evidence="1" id="KW-1133">Transmembrane helix</keyword>
<feature type="transmembrane region" description="Helical" evidence="1">
    <location>
        <begin position="277"/>
        <end position="298"/>
    </location>
</feature>
<dbReference type="OrthoDB" id="3142841at2759"/>
<feature type="transmembrane region" description="Helical" evidence="1">
    <location>
        <begin position="168"/>
        <end position="187"/>
    </location>
</feature>
<reference evidence="2" key="1">
    <citation type="journal article" date="2020" name="Mol. Plant Microbe Interact.">
        <title>Genome Sequence of the Biocontrol Agent Coniothyrium minitans strain Conio (IMI 134523).</title>
        <authorList>
            <person name="Patel D."/>
            <person name="Shittu T.A."/>
            <person name="Baroncelli R."/>
            <person name="Muthumeenakshi S."/>
            <person name="Osborne T.H."/>
            <person name="Janganan T.K."/>
            <person name="Sreenivasaprasad S."/>
        </authorList>
    </citation>
    <scope>NUCLEOTIDE SEQUENCE</scope>
    <source>
        <strain evidence="2">Conio</strain>
    </source>
</reference>
<gene>
    <name evidence="2" type="ORF">PMIN01_06928</name>
</gene>